<evidence type="ECO:0000256" key="4">
    <source>
        <dbReference type="ARBA" id="ARBA00020410"/>
    </source>
</evidence>
<protein>
    <recommendedName>
        <fullName evidence="4 11">Protein PBN1</fullName>
    </recommendedName>
</protein>
<dbReference type="PANTHER" id="PTHR28533">
    <property type="entry name" value="PROTEIN PBN1"/>
    <property type="match status" value="1"/>
</dbReference>
<comment type="similarity">
    <text evidence="3 11">Belongs to the PIGX family.</text>
</comment>
<dbReference type="AlphaFoldDB" id="A0A3E2H0B4"/>
<dbReference type="EMBL" id="NCSJ02000262">
    <property type="protein sequence ID" value="RFU26433.1"/>
    <property type="molecule type" value="Genomic_DNA"/>
</dbReference>
<evidence type="ECO:0000256" key="9">
    <source>
        <dbReference type="ARBA" id="ARBA00023136"/>
    </source>
</evidence>
<sequence>MRQRITFFQEPEDAFDPNLLKITQTSISAKNLRGARQDRATFGLDSLPQELYRVLKSSYEIHVRWVSQRPYDTIPPAVSRLSPGLHIFYTPQRNSNNSVLLCPVVKKAFGNVDCESPEQSFTTLPTDRFSLSAASQYYHLLEDLNDLVEYIKHKLCDKSDKYCLSRVEYLSQADSVDIDFDAISHALTLTAFWSSRVWDINLENSQQNNRLEVGILSNEKAQDIEELSLGGFLAVVGEDSKPSPTLFSFPARHHSLSSTYTASFLQPTGLHPTLELKISSSKVPNEEQTCSLLAYLTLPRTIFADKYQLSDPLFMASKNLTTIHHISSPIDLEAPAYAMKLWGSSMLLELAPPEPNLDGSWTAQIPLHLRYLVPTSNTSGQSPIEVPYPVLFWACVADEGSKFPINPFDRVNLGYDGLFGPKTMFYHLFPTSDGGNGRLLNTISVPVLDLDKSKNVEIGTTFVVLLGFAWIMWRLVKVWQRDGYGSGVTKESPLEKKRN</sequence>
<comment type="function">
    <text evidence="11">Required for proper folding and/or the stability of a subset of proteins in the endoplasmic reticulum. Component of glycosylphosphatidylinositol-mannosyltransferase 1 which transfers the first of the 4 mannoses in the GPI-anchor precursors during GPI-anchor biosynthesis. Probably acts by stabilizing the mannosyltransferase GPI14.</text>
</comment>
<proteinExistence type="inferred from homology"/>
<dbReference type="InterPro" id="IPR042322">
    <property type="entry name" value="Pbn1"/>
</dbReference>
<evidence type="ECO:0000256" key="10">
    <source>
        <dbReference type="ARBA" id="ARBA00023180"/>
    </source>
</evidence>
<evidence type="ECO:0000313" key="12">
    <source>
        <dbReference type="EMBL" id="RFU26433.1"/>
    </source>
</evidence>
<feature type="non-terminal residue" evidence="12">
    <location>
        <position position="1"/>
    </location>
</feature>
<keyword evidence="7 11" id="KW-0256">Endoplasmic reticulum</keyword>
<evidence type="ECO:0000256" key="5">
    <source>
        <dbReference type="ARBA" id="ARBA00022502"/>
    </source>
</evidence>
<dbReference type="STRING" id="5539.A0A3E2H0B4"/>
<evidence type="ECO:0000256" key="1">
    <source>
        <dbReference type="ARBA" id="ARBA00004643"/>
    </source>
</evidence>
<dbReference type="GO" id="GO:0005789">
    <property type="term" value="C:endoplasmic reticulum membrane"/>
    <property type="evidence" value="ECO:0007669"/>
    <property type="project" value="UniProtKB-SubCell"/>
</dbReference>
<dbReference type="Proteomes" id="UP000258309">
    <property type="component" value="Unassembled WGS sequence"/>
</dbReference>
<dbReference type="GO" id="GO:0006506">
    <property type="term" value="P:GPI anchor biosynthetic process"/>
    <property type="evidence" value="ECO:0007669"/>
    <property type="project" value="UniProtKB-UniPathway"/>
</dbReference>
<dbReference type="OrthoDB" id="5546453at2759"/>
<evidence type="ECO:0000256" key="6">
    <source>
        <dbReference type="ARBA" id="ARBA00022692"/>
    </source>
</evidence>
<dbReference type="SMART" id="SM00780">
    <property type="entry name" value="PIG-X"/>
    <property type="match status" value="1"/>
</dbReference>
<dbReference type="GO" id="GO:0000030">
    <property type="term" value="F:mannosyltransferase activity"/>
    <property type="evidence" value="ECO:0007669"/>
    <property type="project" value="TreeGrafter"/>
</dbReference>
<dbReference type="PANTHER" id="PTHR28533:SF1">
    <property type="entry name" value="PROTEIN PBN1"/>
    <property type="match status" value="1"/>
</dbReference>
<evidence type="ECO:0000256" key="2">
    <source>
        <dbReference type="ARBA" id="ARBA00004687"/>
    </source>
</evidence>
<keyword evidence="6" id="KW-0812">Transmembrane</keyword>
<dbReference type="GO" id="GO:1990529">
    <property type="term" value="C:glycosylphosphatidylinositol-mannosyltransferase I complex"/>
    <property type="evidence" value="ECO:0007669"/>
    <property type="project" value="TreeGrafter"/>
</dbReference>
<evidence type="ECO:0000256" key="3">
    <source>
        <dbReference type="ARBA" id="ARBA00010345"/>
    </source>
</evidence>
<dbReference type="OMA" id="HELHIRW"/>
<gene>
    <name evidence="12" type="ORF">B7463_g9912</name>
</gene>
<accession>A0A3E2H0B4</accession>
<keyword evidence="9" id="KW-0472">Membrane</keyword>
<comment type="subcellular location">
    <subcellularLocation>
        <location evidence="11">Endoplasmic reticulum membrane</location>
        <topology evidence="11">Single-pass membrane protein</topology>
    </subcellularLocation>
    <subcellularLocation>
        <location evidence="1">Endoplasmic reticulum membrane</location>
        <topology evidence="1">Single-pass type III membrane protein</topology>
    </subcellularLocation>
</comment>
<dbReference type="InterPro" id="IPR013233">
    <property type="entry name" value="PIG-X/PBN1"/>
</dbReference>
<keyword evidence="8" id="KW-1133">Transmembrane helix</keyword>
<comment type="pathway">
    <text evidence="2 11">Glycolipid biosynthesis; glycosylphosphatidylinositol-anchor biosynthesis.</text>
</comment>
<evidence type="ECO:0000256" key="8">
    <source>
        <dbReference type="ARBA" id="ARBA00022989"/>
    </source>
</evidence>
<feature type="non-terminal residue" evidence="12">
    <location>
        <position position="499"/>
    </location>
</feature>
<evidence type="ECO:0000313" key="13">
    <source>
        <dbReference type="Proteomes" id="UP000258309"/>
    </source>
</evidence>
<keyword evidence="5 11" id="KW-0337">GPI-anchor biosynthesis</keyword>
<comment type="caution">
    <text evidence="12">The sequence shown here is derived from an EMBL/GenBank/DDBJ whole genome shotgun (WGS) entry which is preliminary data.</text>
</comment>
<organism evidence="12 13">
    <name type="scientific">Scytalidium lignicola</name>
    <name type="common">Hyphomycete</name>
    <dbReference type="NCBI Taxonomy" id="5539"/>
    <lineage>
        <taxon>Eukaryota</taxon>
        <taxon>Fungi</taxon>
        <taxon>Dikarya</taxon>
        <taxon>Ascomycota</taxon>
        <taxon>Pezizomycotina</taxon>
        <taxon>Leotiomycetes</taxon>
        <taxon>Leotiomycetes incertae sedis</taxon>
        <taxon>Scytalidium</taxon>
    </lineage>
</organism>
<dbReference type="Pfam" id="PF08320">
    <property type="entry name" value="PIG-X"/>
    <property type="match status" value="1"/>
</dbReference>
<evidence type="ECO:0000256" key="11">
    <source>
        <dbReference type="RuleBase" id="RU366056"/>
    </source>
</evidence>
<keyword evidence="13" id="KW-1185">Reference proteome</keyword>
<evidence type="ECO:0000256" key="7">
    <source>
        <dbReference type="ARBA" id="ARBA00022824"/>
    </source>
</evidence>
<keyword evidence="10" id="KW-0325">Glycoprotein</keyword>
<name>A0A3E2H0B4_SCYLI</name>
<dbReference type="UniPathway" id="UPA00196"/>
<reference evidence="12 13" key="1">
    <citation type="submission" date="2018-05" db="EMBL/GenBank/DDBJ databases">
        <title>Draft genome sequence of Scytalidium lignicola DSM 105466, a ubiquitous saprotrophic fungus.</title>
        <authorList>
            <person name="Buettner E."/>
            <person name="Gebauer A.M."/>
            <person name="Hofrichter M."/>
            <person name="Liers C."/>
            <person name="Kellner H."/>
        </authorList>
    </citation>
    <scope>NUCLEOTIDE SEQUENCE [LARGE SCALE GENOMIC DNA]</scope>
    <source>
        <strain evidence="12 13">DSM 105466</strain>
    </source>
</reference>